<dbReference type="GO" id="GO:0006493">
    <property type="term" value="P:protein O-linked glycosylation"/>
    <property type="evidence" value="ECO:0007669"/>
    <property type="project" value="TreeGrafter"/>
</dbReference>
<evidence type="ECO:0000256" key="2">
    <source>
        <dbReference type="ARBA" id="ARBA00008661"/>
    </source>
</evidence>
<dbReference type="InterPro" id="IPR002659">
    <property type="entry name" value="Glyco_trans_31"/>
</dbReference>
<comment type="caution">
    <text evidence="11">The sequence shown here is derived from an EMBL/GenBank/DDBJ whole genome shotgun (WGS) entry which is preliminary data.</text>
</comment>
<dbReference type="Proteomes" id="UP000311919">
    <property type="component" value="Unassembled WGS sequence"/>
</dbReference>
<keyword evidence="7 10" id="KW-1133">Transmembrane helix</keyword>
<keyword evidence="4 11" id="KW-0808">Transferase</keyword>
<evidence type="ECO:0000256" key="4">
    <source>
        <dbReference type="ARBA" id="ARBA00022679"/>
    </source>
</evidence>
<evidence type="ECO:0000313" key="12">
    <source>
        <dbReference type="Proteomes" id="UP000311919"/>
    </source>
</evidence>
<keyword evidence="12" id="KW-1185">Reference proteome</keyword>
<dbReference type="GO" id="GO:0016758">
    <property type="term" value="F:hexosyltransferase activity"/>
    <property type="evidence" value="ECO:0007669"/>
    <property type="project" value="InterPro"/>
</dbReference>
<dbReference type="Pfam" id="PF01762">
    <property type="entry name" value="Galactosyl_T"/>
    <property type="match status" value="2"/>
</dbReference>
<reference evidence="11 12" key="1">
    <citation type="submission" date="2019-03" db="EMBL/GenBank/DDBJ databases">
        <title>An improved genome assembly of the fluke Schistosoma japonicum.</title>
        <authorList>
            <person name="Hu W."/>
            <person name="Luo F."/>
            <person name="Yin M."/>
            <person name="Mo X."/>
            <person name="Sun C."/>
            <person name="Wu Q."/>
            <person name="Zhu B."/>
            <person name="Xiang M."/>
            <person name="Wang J."/>
            <person name="Wang Y."/>
            <person name="Zhang T."/>
            <person name="Xu B."/>
            <person name="Zheng H."/>
            <person name="Feng Z."/>
        </authorList>
    </citation>
    <scope>NUCLEOTIDE SEQUENCE [LARGE SCALE GENOMIC DNA]</scope>
    <source>
        <strain evidence="11">HuSjv2</strain>
        <tissue evidence="11">Worms</tissue>
    </source>
</reference>
<keyword evidence="6" id="KW-0735">Signal-anchor</keyword>
<evidence type="ECO:0000256" key="9">
    <source>
        <dbReference type="ARBA" id="ARBA00023136"/>
    </source>
</evidence>
<evidence type="ECO:0000256" key="8">
    <source>
        <dbReference type="ARBA" id="ARBA00023034"/>
    </source>
</evidence>
<feature type="transmembrane region" description="Helical" evidence="10">
    <location>
        <begin position="7"/>
        <end position="33"/>
    </location>
</feature>
<gene>
    <name evidence="11" type="ORF">EWB00_010278</name>
</gene>
<dbReference type="AlphaFoldDB" id="A0A4Z2DPM1"/>
<comment type="similarity">
    <text evidence="2">Belongs to the glycosyltransferase 31 family.</text>
</comment>
<evidence type="ECO:0000256" key="1">
    <source>
        <dbReference type="ARBA" id="ARBA00004323"/>
    </source>
</evidence>
<evidence type="ECO:0000313" key="11">
    <source>
        <dbReference type="EMBL" id="TNN18358.1"/>
    </source>
</evidence>
<dbReference type="Gene3D" id="3.90.550.50">
    <property type="match status" value="1"/>
</dbReference>
<comment type="subcellular location">
    <subcellularLocation>
        <location evidence="1">Golgi apparatus membrane</location>
        <topology evidence="1">Single-pass type II membrane protein</topology>
    </subcellularLocation>
</comment>
<evidence type="ECO:0000256" key="10">
    <source>
        <dbReference type="SAM" id="Phobius"/>
    </source>
</evidence>
<name>A0A4Z2DPM1_SCHJA</name>
<keyword evidence="3 11" id="KW-0328">Glycosyltransferase</keyword>
<dbReference type="EMBL" id="SKCS01000077">
    <property type="protein sequence ID" value="TNN18358.1"/>
    <property type="molecule type" value="Genomic_DNA"/>
</dbReference>
<keyword evidence="8" id="KW-0333">Golgi apparatus</keyword>
<keyword evidence="5 10" id="KW-0812">Transmembrane</keyword>
<organism evidence="11 12">
    <name type="scientific">Schistosoma japonicum</name>
    <name type="common">Blood fluke</name>
    <dbReference type="NCBI Taxonomy" id="6182"/>
    <lineage>
        <taxon>Eukaryota</taxon>
        <taxon>Metazoa</taxon>
        <taxon>Spiralia</taxon>
        <taxon>Lophotrochozoa</taxon>
        <taxon>Platyhelminthes</taxon>
        <taxon>Trematoda</taxon>
        <taxon>Digenea</taxon>
        <taxon>Strigeidida</taxon>
        <taxon>Schistosomatoidea</taxon>
        <taxon>Schistosomatidae</taxon>
        <taxon>Schistosoma</taxon>
    </lineage>
</organism>
<keyword evidence="9 10" id="KW-0472">Membrane</keyword>
<evidence type="ECO:0000256" key="7">
    <source>
        <dbReference type="ARBA" id="ARBA00022989"/>
    </source>
</evidence>
<evidence type="ECO:0000256" key="6">
    <source>
        <dbReference type="ARBA" id="ARBA00022968"/>
    </source>
</evidence>
<protein>
    <submittedName>
        <fullName evidence="11">Beta-1,3-galactosyltransferase brn</fullName>
    </submittedName>
</protein>
<evidence type="ECO:0000256" key="3">
    <source>
        <dbReference type="ARBA" id="ARBA00022676"/>
    </source>
</evidence>
<proteinExistence type="inferred from homology"/>
<dbReference type="PANTHER" id="PTHR11214">
    <property type="entry name" value="BETA-1,3-N-ACETYLGLUCOSAMINYLTRANSFERASE"/>
    <property type="match status" value="1"/>
</dbReference>
<dbReference type="OrthoDB" id="2139606at2759"/>
<sequence length="847" mass="98444">MSQIQRGLIIITIGCVIYLIIMWISSINLLIYYPQLDTVSENNYFSNCTKSKHLWIRCLEYLNHISAQKIVPIDSNCNTWPPFSVECLIDKRLPAFNLALKFPLALNALDSTDEVTYNKFGDVIYANCKKQEILDDEEPEEMGSNSTDYSIYPQNLNFSKLIYDIQHGIPVQTKPINNPDMFALQIPKGICKPHNNNFIPSLIIIIKSGVYNSEKRNRARRTFMQKHLWSNFSVQFVFVLGIPMENESNIFTFDGNTYVLDTNWWSLSKQYGSSKWQFMKQLAVEADLYEDLLIGSFHDTYYNLTKKLIFSLRWISGLCPKQVPLYLFMDDDYDLIPRNIIKFYNNYSEDNLRNMSGGFLGSSRTVFRPIPDETDSVWAMTVKEFPWLFYPQYYHGFTYMIGANLVHRFAIASAFIKEIRIDDAYLGILFYKLNITLVPLNIIGDTFHKKNIMTGGINLRYKTSQNIMNWTSDLRIHYNIQYDNYYDRHHLNDDYLMRNESYIQHPVLTRNAKGESVAYILKEHCPNYFNLTASLQAILSGLSIYEIPINNDALIAMRLPSDTCNPCSRNKKVDLVVIVKSCVYCFEQRAYARTTYMNKDLWKNFSVHFVFTVGLPTPNETSTYYFDGVKTSLTTNSLYLSTKYESSKWSAAKILSNESKVYNDLLIGAFYDNYFNLTTKMIFTLRWITNFCISHSPLFLFIDDDYLLHPNNTINLIRKFNKSQLKSLAAGSVYFGKVDRPNNGYGARWAISYNEYPWDYYPRYFLGIGYFLGSDVVHDASIAMAFTKQLRIDDVYLGIILKRLNITLTHLDNIHIHPGKEQLKSGAFMITKYLAENYVNWTTGLIK</sequence>
<accession>A0A4Z2DPM1</accession>
<dbReference type="GO" id="GO:0000139">
    <property type="term" value="C:Golgi membrane"/>
    <property type="evidence" value="ECO:0007669"/>
    <property type="project" value="UniProtKB-SubCell"/>
</dbReference>
<dbReference type="GO" id="GO:0008194">
    <property type="term" value="F:UDP-glycosyltransferase activity"/>
    <property type="evidence" value="ECO:0007669"/>
    <property type="project" value="TreeGrafter"/>
</dbReference>
<dbReference type="PANTHER" id="PTHR11214:SF349">
    <property type="entry name" value="BETA-1,3-GALACTOSYLTRANSFERASE BRN"/>
    <property type="match status" value="1"/>
</dbReference>
<evidence type="ECO:0000256" key="5">
    <source>
        <dbReference type="ARBA" id="ARBA00022692"/>
    </source>
</evidence>